<evidence type="ECO:0000313" key="16">
    <source>
        <dbReference type="EMBL" id="SLM47053.1"/>
    </source>
</evidence>
<comment type="catalytic activity">
    <reaction evidence="5 15">
        <text>L-phenylalanyl-tRNA(Phe) + an N-terminal L-alpha-aminoacyl-[protein] = an N-terminal L-phenylalanyl-L-alpha-aminoacyl-[protein] + tRNA(Phe)</text>
        <dbReference type="Rhea" id="RHEA:43632"/>
        <dbReference type="Rhea" id="RHEA-COMP:9668"/>
        <dbReference type="Rhea" id="RHEA-COMP:9699"/>
        <dbReference type="Rhea" id="RHEA-COMP:10636"/>
        <dbReference type="Rhea" id="RHEA-COMP:10637"/>
        <dbReference type="ChEBI" id="CHEBI:78442"/>
        <dbReference type="ChEBI" id="CHEBI:78531"/>
        <dbReference type="ChEBI" id="CHEBI:78597"/>
        <dbReference type="ChEBI" id="CHEBI:83561"/>
        <dbReference type="EC" id="2.3.2.6"/>
    </reaction>
</comment>
<comment type="catalytic activity">
    <reaction evidence="7 15">
        <text>N-terminal L-lysyl-[protein] + L-leucyl-tRNA(Leu) = N-terminal L-leucyl-L-lysyl-[protein] + tRNA(Leu) + H(+)</text>
        <dbReference type="Rhea" id="RHEA:12340"/>
        <dbReference type="Rhea" id="RHEA-COMP:9613"/>
        <dbReference type="Rhea" id="RHEA-COMP:9622"/>
        <dbReference type="Rhea" id="RHEA-COMP:12670"/>
        <dbReference type="Rhea" id="RHEA-COMP:12671"/>
        <dbReference type="ChEBI" id="CHEBI:15378"/>
        <dbReference type="ChEBI" id="CHEBI:65249"/>
        <dbReference type="ChEBI" id="CHEBI:78442"/>
        <dbReference type="ChEBI" id="CHEBI:78494"/>
        <dbReference type="ChEBI" id="CHEBI:133043"/>
        <dbReference type="EC" id="2.3.2.6"/>
    </reaction>
</comment>
<keyword evidence="4 15" id="KW-0012">Acyltransferase</keyword>
<dbReference type="AlphaFoldDB" id="A0A1W1I2K6"/>
<evidence type="ECO:0000256" key="14">
    <source>
        <dbReference type="ARBA" id="ARBA00083640"/>
    </source>
</evidence>
<dbReference type="KEGG" id="nja:NSJP_0881"/>
<evidence type="ECO:0000256" key="7">
    <source>
        <dbReference type="ARBA" id="ARBA00051538"/>
    </source>
</evidence>
<dbReference type="HAMAP" id="MF_00688">
    <property type="entry name" value="Leu_Phe_trans"/>
    <property type="match status" value="1"/>
</dbReference>
<evidence type="ECO:0000256" key="6">
    <source>
        <dbReference type="ARBA" id="ARBA00050652"/>
    </source>
</evidence>
<dbReference type="Gene3D" id="3.40.630.70">
    <property type="entry name" value="Leucyl/phenylalanyl-tRNA-protein transferase, C-terminal domain"/>
    <property type="match status" value="1"/>
</dbReference>
<dbReference type="NCBIfam" id="TIGR00667">
    <property type="entry name" value="aat"/>
    <property type="match status" value="1"/>
</dbReference>
<dbReference type="InterPro" id="IPR042203">
    <property type="entry name" value="Leu/Phe-tRNA_Trfase_C"/>
</dbReference>
<evidence type="ECO:0000313" key="17">
    <source>
        <dbReference type="Proteomes" id="UP000192042"/>
    </source>
</evidence>
<reference evidence="16 17" key="1">
    <citation type="submission" date="2017-03" db="EMBL/GenBank/DDBJ databases">
        <authorList>
            <person name="Afonso C.L."/>
            <person name="Miller P.J."/>
            <person name="Scott M.A."/>
            <person name="Spackman E."/>
            <person name="Goraichik I."/>
            <person name="Dimitrov K.M."/>
            <person name="Suarez D.L."/>
            <person name="Swayne D.E."/>
        </authorList>
    </citation>
    <scope>NUCLEOTIDE SEQUENCE [LARGE SCALE GENOMIC DNA]</scope>
    <source>
        <strain evidence="16">Genome sequencing of Nitrospira japonica strain NJ11</strain>
    </source>
</reference>
<comment type="catalytic activity">
    <reaction evidence="6 15">
        <text>N-terminal L-arginyl-[protein] + L-leucyl-tRNA(Leu) = N-terminal L-leucyl-L-arginyl-[protein] + tRNA(Leu) + H(+)</text>
        <dbReference type="Rhea" id="RHEA:50416"/>
        <dbReference type="Rhea" id="RHEA-COMP:9613"/>
        <dbReference type="Rhea" id="RHEA-COMP:9622"/>
        <dbReference type="Rhea" id="RHEA-COMP:12672"/>
        <dbReference type="Rhea" id="RHEA-COMP:12673"/>
        <dbReference type="ChEBI" id="CHEBI:15378"/>
        <dbReference type="ChEBI" id="CHEBI:64719"/>
        <dbReference type="ChEBI" id="CHEBI:78442"/>
        <dbReference type="ChEBI" id="CHEBI:78494"/>
        <dbReference type="ChEBI" id="CHEBI:133044"/>
        <dbReference type="EC" id="2.3.2.6"/>
    </reaction>
</comment>
<sequence length="231" mass="26163">MFRLSSNPCDLRFPPVEAAESDGLLAVGGDLSPERLLAAYRRGIFPWYQDDQPILWWSPNPRAVLFPHKLHVSRSLTRRIRRGDFTVTLDTCFRAVMTHCAGPRPQYPEGGTWITREMQDAYATLHEMGYAHSIETWQQGRLVGGLYGVALGGAFFGESMFSHTADASKVALTVLVRQLQAWGFAVFDCQQASPHVMRFGAEEIPRREFVSRLESACAHPDRRGRWRIDQP</sequence>
<dbReference type="PANTHER" id="PTHR30098">
    <property type="entry name" value="LEUCYL/PHENYLALANYL-TRNA--PROTEIN TRANSFERASE"/>
    <property type="match status" value="1"/>
</dbReference>
<dbReference type="RefSeq" id="WP_080885643.1">
    <property type="nucleotide sequence ID" value="NZ_LT828648.1"/>
</dbReference>
<dbReference type="FunFam" id="3.30.70.3550:FF:000001">
    <property type="entry name" value="Leucyl/phenylalanyl-tRNA--protein transferase"/>
    <property type="match status" value="1"/>
</dbReference>
<evidence type="ECO:0000256" key="9">
    <source>
        <dbReference type="ARBA" id="ARBA00061535"/>
    </source>
</evidence>
<dbReference type="GO" id="GO:0030163">
    <property type="term" value="P:protein catabolic process"/>
    <property type="evidence" value="ECO:0007669"/>
    <property type="project" value="UniProtKB-UniRule"/>
</dbReference>
<evidence type="ECO:0000256" key="3">
    <source>
        <dbReference type="ARBA" id="ARBA00022679"/>
    </source>
</evidence>
<gene>
    <name evidence="15 16" type="primary">aat</name>
    <name evidence="16" type="ORF">NSJP_0881</name>
</gene>
<evidence type="ECO:0000256" key="2">
    <source>
        <dbReference type="ARBA" id="ARBA00022490"/>
    </source>
</evidence>
<evidence type="ECO:0000256" key="13">
    <source>
        <dbReference type="ARBA" id="ARBA00077165"/>
    </source>
</evidence>
<dbReference type="EMBL" id="LT828648">
    <property type="protein sequence ID" value="SLM47053.1"/>
    <property type="molecule type" value="Genomic_DNA"/>
</dbReference>
<evidence type="ECO:0000256" key="12">
    <source>
        <dbReference type="ARBA" id="ARBA00077136"/>
    </source>
</evidence>
<dbReference type="GO" id="GO:0008914">
    <property type="term" value="F:leucyl-tRNA--protein transferase activity"/>
    <property type="evidence" value="ECO:0007669"/>
    <property type="project" value="UniProtKB-UniRule"/>
</dbReference>
<dbReference type="InterPro" id="IPR016181">
    <property type="entry name" value="Acyl_CoA_acyltransferase"/>
</dbReference>
<dbReference type="FunFam" id="3.40.630.70:FF:000001">
    <property type="entry name" value="Leucyl/phenylalanyl-tRNA--protein transferase"/>
    <property type="match status" value="1"/>
</dbReference>
<dbReference type="Proteomes" id="UP000192042">
    <property type="component" value="Chromosome I"/>
</dbReference>
<accession>A0A1W1I2K6</accession>
<evidence type="ECO:0000256" key="11">
    <source>
        <dbReference type="ARBA" id="ARBA00074372"/>
    </source>
</evidence>
<evidence type="ECO:0000256" key="1">
    <source>
        <dbReference type="ARBA" id="ARBA00004496"/>
    </source>
</evidence>
<evidence type="ECO:0000256" key="15">
    <source>
        <dbReference type="HAMAP-Rule" id="MF_00688"/>
    </source>
</evidence>
<dbReference type="Gene3D" id="3.30.70.3550">
    <property type="entry name" value="Leucyl/phenylalanyl-tRNA-protein transferase, N-terminal domain"/>
    <property type="match status" value="1"/>
</dbReference>
<evidence type="ECO:0000256" key="5">
    <source>
        <dbReference type="ARBA" id="ARBA00050607"/>
    </source>
</evidence>
<proteinExistence type="inferred from homology"/>
<evidence type="ECO:0000256" key="8">
    <source>
        <dbReference type="ARBA" id="ARBA00054043"/>
    </source>
</evidence>
<comment type="similarity">
    <text evidence="9 15">Belongs to the L/F-transferase family.</text>
</comment>
<dbReference type="EC" id="2.3.2.6" evidence="10 15"/>
<dbReference type="STRING" id="1325564.NSJP_0881"/>
<name>A0A1W1I2K6_9BACT</name>
<dbReference type="GO" id="GO:0005737">
    <property type="term" value="C:cytoplasm"/>
    <property type="evidence" value="ECO:0007669"/>
    <property type="project" value="UniProtKB-SubCell"/>
</dbReference>
<dbReference type="InterPro" id="IPR042221">
    <property type="entry name" value="Leu/Phe-tRNA_Trfase_N"/>
</dbReference>
<dbReference type="Pfam" id="PF03588">
    <property type="entry name" value="Leu_Phe_trans"/>
    <property type="match status" value="1"/>
</dbReference>
<keyword evidence="2 15" id="KW-0963">Cytoplasm</keyword>
<organism evidence="16 17">
    <name type="scientific">Nitrospira japonica</name>
    <dbReference type="NCBI Taxonomy" id="1325564"/>
    <lineage>
        <taxon>Bacteria</taxon>
        <taxon>Pseudomonadati</taxon>
        <taxon>Nitrospirota</taxon>
        <taxon>Nitrospiria</taxon>
        <taxon>Nitrospirales</taxon>
        <taxon>Nitrospiraceae</taxon>
        <taxon>Nitrospira</taxon>
    </lineage>
</organism>
<comment type="function">
    <text evidence="8 15">Functions in the N-end rule pathway of protein degradation where it conjugates Leu, Phe and, less efficiently, Met from aminoacyl-tRNAs to the N-termini of proteins containing an N-terminal arginine or lysine.</text>
</comment>
<dbReference type="InterPro" id="IPR004616">
    <property type="entry name" value="Leu/Phe-tRNA_Trfase"/>
</dbReference>
<evidence type="ECO:0000256" key="10">
    <source>
        <dbReference type="ARBA" id="ARBA00066767"/>
    </source>
</evidence>
<dbReference type="SUPFAM" id="SSF55729">
    <property type="entry name" value="Acyl-CoA N-acyltransferases (Nat)"/>
    <property type="match status" value="1"/>
</dbReference>
<dbReference type="PANTHER" id="PTHR30098:SF2">
    <property type="entry name" value="LEUCYL_PHENYLALANYL-TRNA--PROTEIN TRANSFERASE"/>
    <property type="match status" value="1"/>
</dbReference>
<evidence type="ECO:0000256" key="4">
    <source>
        <dbReference type="ARBA" id="ARBA00023315"/>
    </source>
</evidence>
<keyword evidence="17" id="KW-1185">Reference proteome</keyword>
<comment type="subcellular location">
    <subcellularLocation>
        <location evidence="1 15">Cytoplasm</location>
    </subcellularLocation>
</comment>
<keyword evidence="3 15" id="KW-0808">Transferase</keyword>
<dbReference type="OrthoDB" id="9790282at2"/>
<protein>
    <recommendedName>
        <fullName evidence="11 15">Leucyl/phenylalanyl-tRNA--protein transferase</fullName>
        <ecNumber evidence="10 15">2.3.2.6</ecNumber>
    </recommendedName>
    <alternativeName>
        <fullName evidence="12 15">L/F-transferase</fullName>
    </alternativeName>
    <alternativeName>
        <fullName evidence="13 15">Leucyltransferase</fullName>
    </alternativeName>
    <alternativeName>
        <fullName evidence="14 15">Phenyalanyltransferase</fullName>
    </alternativeName>
</protein>